<keyword evidence="10" id="KW-1185">Reference proteome</keyword>
<dbReference type="SUPFAM" id="SSF50044">
    <property type="entry name" value="SH3-domain"/>
    <property type="match status" value="1"/>
</dbReference>
<dbReference type="GO" id="GO:0005085">
    <property type="term" value="F:guanyl-nucleotide exchange factor activity"/>
    <property type="evidence" value="ECO:0007669"/>
    <property type="project" value="UniProtKB-KW"/>
</dbReference>
<dbReference type="PROSITE" id="PS50003">
    <property type="entry name" value="PH_DOMAIN"/>
    <property type="match status" value="1"/>
</dbReference>
<dbReference type="Gene3D" id="2.30.29.30">
    <property type="entry name" value="Pleckstrin-homology domain (PH domain)/Phosphotyrosine-binding domain (PTB)"/>
    <property type="match status" value="1"/>
</dbReference>
<organism evidence="9 10">
    <name type="scientific">Lentinula raphanica</name>
    <dbReference type="NCBI Taxonomy" id="153919"/>
    <lineage>
        <taxon>Eukaryota</taxon>
        <taxon>Fungi</taxon>
        <taxon>Dikarya</taxon>
        <taxon>Basidiomycota</taxon>
        <taxon>Agaricomycotina</taxon>
        <taxon>Agaricomycetes</taxon>
        <taxon>Agaricomycetidae</taxon>
        <taxon>Agaricales</taxon>
        <taxon>Marasmiineae</taxon>
        <taxon>Omphalotaceae</taxon>
        <taxon>Lentinula</taxon>
    </lineage>
</organism>
<feature type="domain" description="PH" evidence="6">
    <location>
        <begin position="900"/>
        <end position="998"/>
    </location>
</feature>
<dbReference type="Pfam" id="PF07647">
    <property type="entry name" value="SAM_2"/>
    <property type="match status" value="1"/>
</dbReference>
<evidence type="ECO:0000256" key="1">
    <source>
        <dbReference type="ARBA" id="ARBA00022443"/>
    </source>
</evidence>
<feature type="compositionally biased region" description="Low complexity" evidence="4">
    <location>
        <begin position="556"/>
        <end position="569"/>
    </location>
</feature>
<dbReference type="SMART" id="SM00326">
    <property type="entry name" value="SH3"/>
    <property type="match status" value="1"/>
</dbReference>
<protein>
    <recommendedName>
        <fullName evidence="11">Phospholipid binding protein</fullName>
    </recommendedName>
</protein>
<evidence type="ECO:0000313" key="9">
    <source>
        <dbReference type="EMBL" id="KAJ3834598.1"/>
    </source>
</evidence>
<dbReference type="PANTHER" id="PTHR45929:SF3">
    <property type="entry name" value="JAK PATHWAY SIGNAL TRANSDUCTION ADAPTOR MOLECULE"/>
    <property type="match status" value="1"/>
</dbReference>
<feature type="compositionally biased region" description="Polar residues" evidence="4">
    <location>
        <begin position="633"/>
        <end position="653"/>
    </location>
</feature>
<feature type="compositionally biased region" description="Basic and acidic residues" evidence="4">
    <location>
        <begin position="428"/>
        <end position="438"/>
    </location>
</feature>
<accession>A0AA38P1Y6</accession>
<feature type="compositionally biased region" description="Low complexity" evidence="4">
    <location>
        <begin position="865"/>
        <end position="876"/>
    </location>
</feature>
<dbReference type="CDD" id="cd00174">
    <property type="entry name" value="SH3"/>
    <property type="match status" value="1"/>
</dbReference>
<feature type="compositionally biased region" description="Acidic residues" evidence="4">
    <location>
        <begin position="160"/>
        <end position="174"/>
    </location>
</feature>
<dbReference type="InterPro" id="IPR001715">
    <property type="entry name" value="CH_dom"/>
</dbReference>
<dbReference type="EMBL" id="MU806509">
    <property type="protein sequence ID" value="KAJ3834598.1"/>
    <property type="molecule type" value="Genomic_DNA"/>
</dbReference>
<dbReference type="Gene3D" id="2.30.30.40">
    <property type="entry name" value="SH3 Domains"/>
    <property type="match status" value="1"/>
</dbReference>
<feature type="domain" description="Calponin-homology (CH)" evidence="7">
    <location>
        <begin position="1112"/>
        <end position="1220"/>
    </location>
</feature>
<evidence type="ECO:0000256" key="3">
    <source>
        <dbReference type="PROSITE-ProRule" id="PRU00192"/>
    </source>
</evidence>
<dbReference type="PANTHER" id="PTHR45929">
    <property type="entry name" value="JAK PATHWAY SIGNAL TRANSDUCTION ADAPTOR MOLECULE"/>
    <property type="match status" value="1"/>
</dbReference>
<dbReference type="CDD" id="cd13316">
    <property type="entry name" value="PH_Boi"/>
    <property type="match status" value="1"/>
</dbReference>
<dbReference type="InterPro" id="IPR001849">
    <property type="entry name" value="PH_domain"/>
</dbReference>
<feature type="compositionally biased region" description="Basic and acidic residues" evidence="4">
    <location>
        <begin position="711"/>
        <end position="726"/>
    </location>
</feature>
<feature type="compositionally biased region" description="Low complexity" evidence="4">
    <location>
        <begin position="139"/>
        <end position="151"/>
    </location>
</feature>
<dbReference type="Gene3D" id="1.10.150.50">
    <property type="entry name" value="Transcription Factor, Ets-1"/>
    <property type="match status" value="1"/>
</dbReference>
<dbReference type="Proteomes" id="UP001163846">
    <property type="component" value="Unassembled WGS sequence"/>
</dbReference>
<feature type="compositionally biased region" description="Low complexity" evidence="4">
    <location>
        <begin position="396"/>
        <end position="413"/>
    </location>
</feature>
<feature type="region of interest" description="Disordered" evidence="4">
    <location>
        <begin position="1022"/>
        <end position="1064"/>
    </location>
</feature>
<dbReference type="CDD" id="cd09535">
    <property type="entry name" value="SAM_BOI-like_fungal"/>
    <property type="match status" value="1"/>
</dbReference>
<dbReference type="PROSITE" id="PS50105">
    <property type="entry name" value="SAM_DOMAIN"/>
    <property type="match status" value="1"/>
</dbReference>
<feature type="compositionally biased region" description="Polar residues" evidence="4">
    <location>
        <begin position="261"/>
        <end position="274"/>
    </location>
</feature>
<feature type="region of interest" description="Disordered" evidence="4">
    <location>
        <begin position="629"/>
        <end position="907"/>
    </location>
</feature>
<dbReference type="AlphaFoldDB" id="A0AA38P1Y6"/>
<reference evidence="9" key="1">
    <citation type="submission" date="2022-08" db="EMBL/GenBank/DDBJ databases">
        <authorList>
            <consortium name="DOE Joint Genome Institute"/>
            <person name="Min B."/>
            <person name="Riley R."/>
            <person name="Sierra-Patev S."/>
            <person name="Naranjo-Ortiz M."/>
            <person name="Looney B."/>
            <person name="Konkel Z."/>
            <person name="Slot J.C."/>
            <person name="Sakamoto Y."/>
            <person name="Steenwyk J.L."/>
            <person name="Rokas A."/>
            <person name="Carro J."/>
            <person name="Camarero S."/>
            <person name="Ferreira P."/>
            <person name="Molpeceres G."/>
            <person name="Ruiz-Duenas F.J."/>
            <person name="Serrano A."/>
            <person name="Henrissat B."/>
            <person name="Drula E."/>
            <person name="Hughes K.W."/>
            <person name="Mata J.L."/>
            <person name="Ishikawa N.K."/>
            <person name="Vargas-Isla R."/>
            <person name="Ushijima S."/>
            <person name="Smith C.A."/>
            <person name="Ahrendt S."/>
            <person name="Andreopoulos W."/>
            <person name="He G."/>
            <person name="Labutti K."/>
            <person name="Lipzen A."/>
            <person name="Ng V."/>
            <person name="Sandor L."/>
            <person name="Barry K."/>
            <person name="Martinez A.T."/>
            <person name="Xiao Y."/>
            <person name="Gibbons J.G."/>
            <person name="Terashima K."/>
            <person name="Hibbett D.S."/>
            <person name="Grigoriev I.V."/>
        </authorList>
    </citation>
    <scope>NUCLEOTIDE SEQUENCE</scope>
    <source>
        <strain evidence="9">TFB9207</strain>
    </source>
</reference>
<dbReference type="InterPro" id="IPR036028">
    <property type="entry name" value="SH3-like_dom_sf"/>
</dbReference>
<feature type="region of interest" description="Disordered" evidence="4">
    <location>
        <begin position="381"/>
        <end position="443"/>
    </location>
</feature>
<evidence type="ECO:0000259" key="7">
    <source>
        <dbReference type="PROSITE" id="PS50021"/>
    </source>
</evidence>
<keyword evidence="1 3" id="KW-0728">SH3 domain</keyword>
<dbReference type="InterPro" id="IPR050670">
    <property type="entry name" value="STAM"/>
</dbReference>
<feature type="region of interest" description="Disordered" evidence="4">
    <location>
        <begin position="510"/>
        <end position="581"/>
    </location>
</feature>
<dbReference type="PROSITE" id="PS50021">
    <property type="entry name" value="CH"/>
    <property type="match status" value="1"/>
</dbReference>
<feature type="region of interest" description="Disordered" evidence="4">
    <location>
        <begin position="64"/>
        <end position="106"/>
    </location>
</feature>
<dbReference type="PRINTS" id="PR00452">
    <property type="entry name" value="SH3DOMAIN"/>
</dbReference>
<evidence type="ECO:0000256" key="2">
    <source>
        <dbReference type="ARBA" id="ARBA00022658"/>
    </source>
</evidence>
<feature type="compositionally biased region" description="Polar residues" evidence="4">
    <location>
        <begin position="381"/>
        <end position="395"/>
    </location>
</feature>
<feature type="compositionally biased region" description="Basic and acidic residues" evidence="4">
    <location>
        <begin position="736"/>
        <end position="745"/>
    </location>
</feature>
<dbReference type="InterPro" id="IPR001452">
    <property type="entry name" value="SH3_domain"/>
</dbReference>
<dbReference type="InterPro" id="IPR036872">
    <property type="entry name" value="CH_dom_sf"/>
</dbReference>
<feature type="compositionally biased region" description="Basic and acidic residues" evidence="4">
    <location>
        <begin position="184"/>
        <end position="200"/>
    </location>
</feature>
<proteinExistence type="predicted"/>
<dbReference type="Pfam" id="PF14604">
    <property type="entry name" value="SH3_9"/>
    <property type="match status" value="1"/>
</dbReference>
<evidence type="ECO:0000313" key="10">
    <source>
        <dbReference type="Proteomes" id="UP001163846"/>
    </source>
</evidence>
<dbReference type="Pfam" id="PF00169">
    <property type="entry name" value="PH"/>
    <property type="match status" value="1"/>
</dbReference>
<dbReference type="Gene3D" id="1.10.418.10">
    <property type="entry name" value="Calponin-like domain"/>
    <property type="match status" value="1"/>
</dbReference>
<evidence type="ECO:0000259" key="6">
    <source>
        <dbReference type="PROSITE" id="PS50003"/>
    </source>
</evidence>
<feature type="compositionally biased region" description="Polar residues" evidence="4">
    <location>
        <begin position="414"/>
        <end position="424"/>
    </location>
</feature>
<dbReference type="InterPro" id="IPR001660">
    <property type="entry name" value="SAM"/>
</dbReference>
<feature type="domain" description="SH3" evidence="5">
    <location>
        <begin position="1"/>
        <end position="63"/>
    </location>
</feature>
<feature type="domain" description="SAM" evidence="8">
    <location>
        <begin position="441"/>
        <end position="506"/>
    </location>
</feature>
<feature type="compositionally biased region" description="Polar residues" evidence="4">
    <location>
        <begin position="524"/>
        <end position="555"/>
    </location>
</feature>
<dbReference type="InterPro" id="IPR013761">
    <property type="entry name" value="SAM/pointed_sf"/>
</dbReference>
<name>A0AA38P1Y6_9AGAR</name>
<evidence type="ECO:0008006" key="11">
    <source>
        <dbReference type="Google" id="ProtNLM"/>
    </source>
</evidence>
<evidence type="ECO:0000259" key="8">
    <source>
        <dbReference type="PROSITE" id="PS50105"/>
    </source>
</evidence>
<gene>
    <name evidence="9" type="ORF">F5878DRAFT_349729</name>
</gene>
<feature type="compositionally biased region" description="Acidic residues" evidence="4">
    <location>
        <begin position="220"/>
        <end position="236"/>
    </location>
</feature>
<feature type="compositionally biased region" description="Low complexity" evidence="4">
    <location>
        <begin position="341"/>
        <end position="362"/>
    </location>
</feature>
<feature type="region of interest" description="Disordered" evidence="4">
    <location>
        <begin position="1082"/>
        <end position="1105"/>
    </location>
</feature>
<keyword evidence="2" id="KW-0344">Guanine-nucleotide releasing factor</keyword>
<dbReference type="SMART" id="SM00454">
    <property type="entry name" value="SAM"/>
    <property type="match status" value="1"/>
</dbReference>
<dbReference type="SMART" id="SM00233">
    <property type="entry name" value="PH"/>
    <property type="match status" value="1"/>
</dbReference>
<evidence type="ECO:0000259" key="5">
    <source>
        <dbReference type="PROSITE" id="PS50002"/>
    </source>
</evidence>
<dbReference type="PROSITE" id="PS50002">
    <property type="entry name" value="SH3"/>
    <property type="match status" value="1"/>
</dbReference>
<dbReference type="SUPFAM" id="SSF47769">
    <property type="entry name" value="SAM/Pointed domain"/>
    <property type="match status" value="1"/>
</dbReference>
<feature type="region of interest" description="Disordered" evidence="4">
    <location>
        <begin position="333"/>
        <end position="364"/>
    </location>
</feature>
<comment type="caution">
    <text evidence="9">The sequence shown here is derived from an EMBL/GenBank/DDBJ whole genome shotgun (WGS) entry which is preliminary data.</text>
</comment>
<sequence length="1250" mass="134902">MPEYVYALHDFSPENDDEVPFKAGERIEVIEKDEAYGDGWWHGRNLAGKTGLFPQTYTAPAPAASLTETSASMKEENFKSASNASLQPLEEESEPEPSPHAPAIFVNGNEADGEVMKATLTDVQKAIEQLGRNRTSSVDGDGSRSFSFTSSRDTDRESETDYDLSDTESPDFDDEGHHKNTRQRLAEKARKAVEDAEKLEMMMGGMSVGNRSSAPPIEVEMSDESEGEDDDVDVDEDYTRSSSFLRRHSAIEEVDEDATEDNGTAPTHTPQPHQDLTLPEQEGDDTEALTATAPSFPALAATEDVTDARSISLPTPTSPGFAHSESTISTVIPTPVPVATPTPHALTPPRAQTPAAARSPSPVRETLVALPSPTASSFHSNSGAFHFSPHQSQHNSLSSVPSSAPVTAPASASEGNQAQPQLSQKDAGPTKEKEKTHPSEWTVEEVVEWARSKGFGEDVCDKFTEQEITGDVLLELDVNLLKNEIGIMAFGKRVRIANAIAELRRPPSITYDEQPLEHPPSPFAASQSAQRMMNQSPQLYAQSPHSINSQPYSNPTHSRTQSQSQSHHSFPGSANSMSGFRDSFGSNGALIAAAGLLSPESAPHTGDLLGSPRSDEMFAGMQERGPKFRPAQLTLSPSDSALNENVTATSQATEAEEDRAALSEGEASAGMTQSARRRLFGRSQDSAASGSKDSRRSSLKDGPSPTVPDSQSKETDEKVKDGKDTVNGKSHARARKSIDAGKSGERLSIFGGTFSGMGKGRKPPPRYSGANEETSAPPVDKSNSGSSFHLPRFATGPRKSSARPGSSSGPKDKEKSSRDLLSPIKDISKHDPTLLRKRTSSYPGPNPSADASVKKRSTSDSSPQTNGNTNGASKANGSGGNDGPMSPLKPGQSILDQIGEPDHAGWMRKKGDRYNSWKLRYFVLKGPHMYYLRSDGHAETKIKGYINIIGYKVTVDENVNPGKYGFRIEHENDKTHFFSSEEKTLIREWMKAIMKATIGRDYSKPVISSVNIPTIPLMVAQAMNPAPRPPSPTARDATQKALRRENPNQLSSRDARVLMGLPASTDTKEERVKLESFFNSTTVDDVSKGPAPPRPSREARRASVSQTLVQNVPIDDGLIEWANSHLPSTLQITDTSGSICGGLTILRLAEAIKGRPSSPPVPDSAFPSDPGDDKLDGLFRLFDFLLDNDVKMGSVSINDIRQGKRDKVLQLLKALKAWEDKRKAIAQSIGKGAIQAGGFIAPPYSLPVAQ</sequence>
<evidence type="ECO:0000256" key="4">
    <source>
        <dbReference type="SAM" id="MobiDB-lite"/>
    </source>
</evidence>
<dbReference type="InterPro" id="IPR011993">
    <property type="entry name" value="PH-like_dom_sf"/>
</dbReference>
<feature type="region of interest" description="Disordered" evidence="4">
    <location>
        <begin position="131"/>
        <end position="301"/>
    </location>
</feature>
<dbReference type="SUPFAM" id="SSF50729">
    <property type="entry name" value="PH domain-like"/>
    <property type="match status" value="1"/>
</dbReference>